<proteinExistence type="predicted"/>
<dbReference type="Pfam" id="PF05488">
    <property type="entry name" value="PAAR_motif"/>
    <property type="match status" value="1"/>
</dbReference>
<reference evidence="1 2" key="1">
    <citation type="submission" date="2018-12" db="EMBL/GenBank/DDBJ databases">
        <title>Pseudomonas aeruginosa Diversity Panel.</title>
        <authorList>
            <person name="Snesrud E."/>
            <person name="Mcgann P."/>
        </authorList>
    </citation>
    <scope>NUCLEOTIDE SEQUENCE [LARGE SCALE GENOMIC DNA]</scope>
    <source>
        <strain evidence="1 2">MRSN6241</strain>
    </source>
</reference>
<sequence>MAKGAIRIGDNHSGGGCMIEASGFPVNGKPQCLIGDKANCPAHKGIFPLVSGGDESAIHNGRFMVFEPAELACGCSVNSSCSEQYAKA</sequence>
<evidence type="ECO:0000313" key="2">
    <source>
        <dbReference type="Proteomes" id="UP000276985"/>
    </source>
</evidence>
<dbReference type="InterPro" id="IPR008727">
    <property type="entry name" value="PAAR_motif"/>
</dbReference>
<dbReference type="AlphaFoldDB" id="A0ABD7JXP2"/>
<dbReference type="RefSeq" id="WP_004367104.1">
    <property type="nucleotide sequence ID" value="NZ_LFXS01000045.1"/>
</dbReference>
<evidence type="ECO:0000313" key="1">
    <source>
        <dbReference type="EMBL" id="RTS42286.1"/>
    </source>
</evidence>
<protein>
    <submittedName>
        <fullName evidence="1">PAAR domain-containing protein</fullName>
    </submittedName>
</protein>
<name>A0ABD7JXP2_PSEAI</name>
<accession>A0ABD7JXP2</accession>
<dbReference type="EMBL" id="RXTL01000031">
    <property type="protein sequence ID" value="RTS42286.1"/>
    <property type="molecule type" value="Genomic_DNA"/>
</dbReference>
<gene>
    <name evidence="1" type="ORF">DY940_23770</name>
</gene>
<dbReference type="Proteomes" id="UP000276985">
    <property type="component" value="Unassembled WGS sequence"/>
</dbReference>
<organism evidence="1 2">
    <name type="scientific">Pseudomonas aeruginosa</name>
    <dbReference type="NCBI Taxonomy" id="287"/>
    <lineage>
        <taxon>Bacteria</taxon>
        <taxon>Pseudomonadati</taxon>
        <taxon>Pseudomonadota</taxon>
        <taxon>Gammaproteobacteria</taxon>
        <taxon>Pseudomonadales</taxon>
        <taxon>Pseudomonadaceae</taxon>
        <taxon>Pseudomonas</taxon>
    </lineage>
</organism>
<dbReference type="CDD" id="cd14744">
    <property type="entry name" value="PAAR_CT_2"/>
    <property type="match status" value="1"/>
</dbReference>
<comment type="caution">
    <text evidence="1">The sequence shown here is derived from an EMBL/GenBank/DDBJ whole genome shotgun (WGS) entry which is preliminary data.</text>
</comment>